<evidence type="ECO:0000256" key="11">
    <source>
        <dbReference type="SAM" id="MobiDB-lite"/>
    </source>
</evidence>
<dbReference type="GO" id="GO:0055085">
    <property type="term" value="P:transmembrane transport"/>
    <property type="evidence" value="ECO:0007669"/>
    <property type="project" value="InterPro"/>
</dbReference>
<evidence type="ECO:0000256" key="3">
    <source>
        <dbReference type="ARBA" id="ARBA00022448"/>
    </source>
</evidence>
<dbReference type="PROSITE" id="PS52015">
    <property type="entry name" value="TONB_CTD"/>
    <property type="match status" value="1"/>
</dbReference>
<evidence type="ECO:0000313" key="13">
    <source>
        <dbReference type="EMBL" id="KMM84367.1"/>
    </source>
</evidence>
<gene>
    <name evidence="14" type="ORF">SAMN04490203_2644</name>
    <name evidence="13" type="ORF">TU78_14160</name>
</gene>
<comment type="similarity">
    <text evidence="2 10">Belongs to the TonB family.</text>
</comment>
<dbReference type="GO" id="GO:0030288">
    <property type="term" value="C:outer membrane-bounded periplasmic space"/>
    <property type="evidence" value="ECO:0007669"/>
    <property type="project" value="InterPro"/>
</dbReference>
<evidence type="ECO:0000256" key="7">
    <source>
        <dbReference type="ARBA" id="ARBA00022927"/>
    </source>
</evidence>
<organism evidence="13 15">
    <name type="scientific">Pseudomonas taetrolens</name>
    <dbReference type="NCBI Taxonomy" id="47884"/>
    <lineage>
        <taxon>Bacteria</taxon>
        <taxon>Pseudomonadati</taxon>
        <taxon>Pseudomonadota</taxon>
        <taxon>Gammaproteobacteria</taxon>
        <taxon>Pseudomonadales</taxon>
        <taxon>Pseudomonadaceae</taxon>
        <taxon>Pseudomonas</taxon>
    </lineage>
</organism>
<protein>
    <recommendedName>
        <fullName evidence="10">Protein TonB</fullName>
    </recommendedName>
</protein>
<dbReference type="PANTHER" id="PTHR33446:SF2">
    <property type="entry name" value="PROTEIN TONB"/>
    <property type="match status" value="1"/>
</dbReference>
<dbReference type="AlphaFoldDB" id="A0A0J6JKM7"/>
<evidence type="ECO:0000256" key="4">
    <source>
        <dbReference type="ARBA" id="ARBA00022475"/>
    </source>
</evidence>
<evidence type="ECO:0000313" key="15">
    <source>
        <dbReference type="Proteomes" id="UP000036395"/>
    </source>
</evidence>
<evidence type="ECO:0000256" key="2">
    <source>
        <dbReference type="ARBA" id="ARBA00006555"/>
    </source>
</evidence>
<dbReference type="Proteomes" id="UP000036395">
    <property type="component" value="Unassembled WGS sequence"/>
</dbReference>
<dbReference type="STRING" id="47884.SAMN04490203_2644"/>
<dbReference type="NCBIfam" id="TIGR01352">
    <property type="entry name" value="tonB_Cterm"/>
    <property type="match status" value="1"/>
</dbReference>
<keyword evidence="9" id="KW-0472">Membrane</keyword>
<comment type="caution">
    <text evidence="13">The sequence shown here is derived from an EMBL/GenBank/DDBJ whole genome shotgun (WGS) entry which is preliminary data.</text>
</comment>
<keyword evidence="8" id="KW-1133">Transmembrane helix</keyword>
<evidence type="ECO:0000313" key="16">
    <source>
        <dbReference type="Proteomes" id="UP000183155"/>
    </source>
</evidence>
<dbReference type="GO" id="GO:0098797">
    <property type="term" value="C:plasma membrane protein complex"/>
    <property type="evidence" value="ECO:0007669"/>
    <property type="project" value="TreeGrafter"/>
</dbReference>
<dbReference type="RefSeq" id="WP_048382145.1">
    <property type="nucleotide sequence ID" value="NZ_FNRS01000001.1"/>
</dbReference>
<dbReference type="GO" id="GO:0015891">
    <property type="term" value="P:siderophore transport"/>
    <property type="evidence" value="ECO:0007669"/>
    <property type="project" value="InterPro"/>
</dbReference>
<keyword evidence="4 10" id="KW-1003">Cell membrane</keyword>
<dbReference type="PANTHER" id="PTHR33446">
    <property type="entry name" value="PROTEIN TONB-RELATED"/>
    <property type="match status" value="1"/>
</dbReference>
<dbReference type="PATRIC" id="fig|47884.3.peg.3292"/>
<dbReference type="EMBL" id="JYLA01000005">
    <property type="protein sequence ID" value="KMM84367.1"/>
    <property type="molecule type" value="Genomic_DNA"/>
</dbReference>
<keyword evidence="3 10" id="KW-0813">Transport</keyword>
<evidence type="ECO:0000256" key="5">
    <source>
        <dbReference type="ARBA" id="ARBA00022519"/>
    </source>
</evidence>
<reference evidence="14 16" key="2">
    <citation type="submission" date="2016-10" db="EMBL/GenBank/DDBJ databases">
        <authorList>
            <person name="Varghese N."/>
            <person name="Submissions S."/>
        </authorList>
    </citation>
    <scope>NUCLEOTIDE SEQUENCE [LARGE SCALE GENOMIC DNA]</scope>
    <source>
        <strain evidence="14 16">BS3652</strain>
    </source>
</reference>
<dbReference type="Proteomes" id="UP000183155">
    <property type="component" value="Unassembled WGS sequence"/>
</dbReference>
<feature type="region of interest" description="Disordered" evidence="11">
    <location>
        <begin position="76"/>
        <end position="103"/>
    </location>
</feature>
<keyword evidence="16" id="KW-1185">Reference proteome</keyword>
<evidence type="ECO:0000256" key="9">
    <source>
        <dbReference type="ARBA" id="ARBA00023136"/>
    </source>
</evidence>
<keyword evidence="10" id="KW-0735">Signal-anchor</keyword>
<dbReference type="OrthoDB" id="1628901at2"/>
<sequence length="268" mass="29314">MSTALMHISSPPGQPLRWATLWRNGQALGLTVALHGAVVALLVLGWSVEHAPDPAAPSTLKTRLVMMPAEPRVVTPPADPLPVVPSPSEREARPEVVKPSVDPQLQARQLEQAALARKRVAQQKQRRETQQLEQQKMARQRAEQLEAQRQQAQADAAALQARAAADNARRAQQAAAALDTRQYLPISKQAPDYPQRALDKGIQGDCTVEYSVTPQGKVENPKVVGSCHPAFIRPSLIAAATFRYQPRVVDGQPVSVPGVRNTFHYKIQ</sequence>
<comment type="subcellular location">
    <subcellularLocation>
        <location evidence="1 10">Cell inner membrane</location>
        <topology evidence="1 10">Single-pass membrane protein</topology>
        <orientation evidence="1 10">Periplasmic side</orientation>
    </subcellularLocation>
</comment>
<name>A0A0J6JKM7_PSETA</name>
<evidence type="ECO:0000313" key="14">
    <source>
        <dbReference type="EMBL" id="SEC55835.1"/>
    </source>
</evidence>
<comment type="function">
    <text evidence="10">Interacts with outer membrane receptor proteins that carry out high-affinity binding and energy dependent uptake into the periplasmic space of specific substrates. It could act to transduce energy from the cytoplasmic membrane to specific energy-requiring processes in the outer membrane, resulting in the release into the periplasm of ligands bound by these outer membrane proteins.</text>
</comment>
<dbReference type="GO" id="GO:0031992">
    <property type="term" value="F:energy transducer activity"/>
    <property type="evidence" value="ECO:0007669"/>
    <property type="project" value="InterPro"/>
</dbReference>
<dbReference type="InterPro" id="IPR006260">
    <property type="entry name" value="TonB/TolA_C"/>
</dbReference>
<dbReference type="EMBL" id="FNRS01000001">
    <property type="protein sequence ID" value="SEC55835.1"/>
    <property type="molecule type" value="Genomic_DNA"/>
</dbReference>
<dbReference type="Pfam" id="PF03544">
    <property type="entry name" value="TonB_C"/>
    <property type="match status" value="1"/>
</dbReference>
<feature type="region of interest" description="Disordered" evidence="11">
    <location>
        <begin position="118"/>
        <end position="148"/>
    </location>
</feature>
<evidence type="ECO:0000256" key="6">
    <source>
        <dbReference type="ARBA" id="ARBA00022692"/>
    </source>
</evidence>
<reference evidence="13 15" key="1">
    <citation type="submission" date="2015-02" db="EMBL/GenBank/DDBJ databases">
        <title>Pseudomonas helleri sp. nov. and Pseudomonas weihenstephanensis sp. nov., isolated from raw cows milk.</title>
        <authorList>
            <person name="von Neubeck M."/>
            <person name="Huptas C."/>
            <person name="Wenning M."/>
            <person name="Scherer S."/>
        </authorList>
    </citation>
    <scope>NUCLEOTIDE SEQUENCE [LARGE SCALE GENOMIC DNA]</scope>
    <source>
        <strain evidence="13 15">DSM 21104</strain>
    </source>
</reference>
<dbReference type="InterPro" id="IPR037682">
    <property type="entry name" value="TonB_C"/>
</dbReference>
<evidence type="ECO:0000256" key="10">
    <source>
        <dbReference type="RuleBase" id="RU362123"/>
    </source>
</evidence>
<accession>A0A0J6JKM7</accession>
<keyword evidence="6" id="KW-0812">Transmembrane</keyword>
<keyword evidence="7 10" id="KW-0653">Protein transport</keyword>
<dbReference type="InterPro" id="IPR051045">
    <property type="entry name" value="TonB-dependent_transducer"/>
</dbReference>
<feature type="domain" description="TonB C-terminal" evidence="12">
    <location>
        <begin position="178"/>
        <end position="268"/>
    </location>
</feature>
<proteinExistence type="inferred from homology"/>
<keyword evidence="5 10" id="KW-0997">Cell inner membrane</keyword>
<evidence type="ECO:0000259" key="12">
    <source>
        <dbReference type="PROSITE" id="PS52015"/>
    </source>
</evidence>
<evidence type="ECO:0000256" key="1">
    <source>
        <dbReference type="ARBA" id="ARBA00004383"/>
    </source>
</evidence>
<dbReference type="PRINTS" id="PR01374">
    <property type="entry name" value="TONBPROTEIN"/>
</dbReference>
<dbReference type="Gene3D" id="3.30.1150.10">
    <property type="match status" value="1"/>
</dbReference>
<evidence type="ECO:0000256" key="8">
    <source>
        <dbReference type="ARBA" id="ARBA00022989"/>
    </source>
</evidence>
<dbReference type="InterPro" id="IPR003538">
    <property type="entry name" value="TonB"/>
</dbReference>
<dbReference type="GO" id="GO:0015031">
    <property type="term" value="P:protein transport"/>
    <property type="evidence" value="ECO:0007669"/>
    <property type="project" value="UniProtKB-UniRule"/>
</dbReference>
<dbReference type="SUPFAM" id="SSF74653">
    <property type="entry name" value="TolA/TonB C-terminal domain"/>
    <property type="match status" value="1"/>
</dbReference>